<name>A0A0N1ITD1_9HYME</name>
<evidence type="ECO:0000313" key="1">
    <source>
        <dbReference type="EMBL" id="KOX72378.1"/>
    </source>
</evidence>
<accession>A0A0N1ITD1</accession>
<evidence type="ECO:0000313" key="2">
    <source>
        <dbReference type="Proteomes" id="UP000053105"/>
    </source>
</evidence>
<reference evidence="1 2" key="1">
    <citation type="submission" date="2015-07" db="EMBL/GenBank/DDBJ databases">
        <title>The genome of Melipona quadrifasciata.</title>
        <authorList>
            <person name="Pan H."/>
            <person name="Kapheim K."/>
        </authorList>
    </citation>
    <scope>NUCLEOTIDE SEQUENCE [LARGE SCALE GENOMIC DNA]</scope>
    <source>
        <strain evidence="1">0111107301</strain>
        <tissue evidence="1">Whole body</tissue>
    </source>
</reference>
<proteinExistence type="predicted"/>
<dbReference type="EMBL" id="KQ435821">
    <property type="protein sequence ID" value="KOX72378.1"/>
    <property type="molecule type" value="Genomic_DNA"/>
</dbReference>
<keyword evidence="2" id="KW-1185">Reference proteome</keyword>
<gene>
    <name evidence="1" type="ORF">WN51_01477</name>
</gene>
<protein>
    <submittedName>
        <fullName evidence="1">Uncharacterized protein</fullName>
    </submittedName>
</protein>
<dbReference type="Proteomes" id="UP000053105">
    <property type="component" value="Unassembled WGS sequence"/>
</dbReference>
<dbReference type="AlphaFoldDB" id="A0A0N1ITD1"/>
<sequence length="78" mass="8998">MSIIIIQKGKVLKVKIQETILLSLTNNKGLCTVYSGTNNYFHHLKAFSTERFLDAASYFHSQNILPVKPYRRKVVSRK</sequence>
<organism evidence="1 2">
    <name type="scientific">Melipona quadrifasciata</name>
    <dbReference type="NCBI Taxonomy" id="166423"/>
    <lineage>
        <taxon>Eukaryota</taxon>
        <taxon>Metazoa</taxon>
        <taxon>Ecdysozoa</taxon>
        <taxon>Arthropoda</taxon>
        <taxon>Hexapoda</taxon>
        <taxon>Insecta</taxon>
        <taxon>Pterygota</taxon>
        <taxon>Neoptera</taxon>
        <taxon>Endopterygota</taxon>
        <taxon>Hymenoptera</taxon>
        <taxon>Apocrita</taxon>
        <taxon>Aculeata</taxon>
        <taxon>Apoidea</taxon>
        <taxon>Anthophila</taxon>
        <taxon>Apidae</taxon>
        <taxon>Melipona</taxon>
    </lineage>
</organism>